<evidence type="ECO:0000313" key="1">
    <source>
        <dbReference type="EnsemblPlants" id="OBART09G10660.1"/>
    </source>
</evidence>
<protein>
    <submittedName>
        <fullName evidence="1">Uncharacterized protein</fullName>
    </submittedName>
</protein>
<reference evidence="1" key="1">
    <citation type="journal article" date="2009" name="Rice">
        <title>De Novo Next Generation Sequencing of Plant Genomes.</title>
        <authorList>
            <person name="Rounsley S."/>
            <person name="Marri P.R."/>
            <person name="Yu Y."/>
            <person name="He R."/>
            <person name="Sisneros N."/>
            <person name="Goicoechea J.L."/>
            <person name="Lee S.J."/>
            <person name="Angelova A."/>
            <person name="Kudrna D."/>
            <person name="Luo M."/>
            <person name="Affourtit J."/>
            <person name="Desany B."/>
            <person name="Knight J."/>
            <person name="Niazi F."/>
            <person name="Egholm M."/>
            <person name="Wing R.A."/>
        </authorList>
    </citation>
    <scope>NUCLEOTIDE SEQUENCE [LARGE SCALE GENOMIC DNA]</scope>
    <source>
        <strain evidence="1">cv. IRGC 105608</strain>
    </source>
</reference>
<dbReference type="Gramene" id="OBART09G10660.1">
    <property type="protein sequence ID" value="OBART09G10660.1"/>
    <property type="gene ID" value="OBART09G10660"/>
</dbReference>
<dbReference type="HOGENOM" id="CLU_2945374_0_0_1"/>
<keyword evidence="2" id="KW-1185">Reference proteome</keyword>
<evidence type="ECO:0000313" key="2">
    <source>
        <dbReference type="Proteomes" id="UP000026960"/>
    </source>
</evidence>
<accession>A0A0D3H6Z5</accession>
<dbReference type="EnsemblPlants" id="OBART09G10660.1">
    <property type="protein sequence ID" value="OBART09G10660.1"/>
    <property type="gene ID" value="OBART09G10660"/>
</dbReference>
<proteinExistence type="predicted"/>
<sequence length="60" mass="6907">MIRVCLQYRPVGRQQSRCGAPVSVVESRNCYFVGSFMEIQSENLDCLEEAFGICRFQKNL</sequence>
<dbReference type="PaxDb" id="65489-OBART09G10660.1"/>
<reference evidence="1" key="2">
    <citation type="submission" date="2015-03" db="UniProtKB">
        <authorList>
            <consortium name="EnsemblPlants"/>
        </authorList>
    </citation>
    <scope>IDENTIFICATION</scope>
</reference>
<dbReference type="Proteomes" id="UP000026960">
    <property type="component" value="Chromosome 9"/>
</dbReference>
<organism evidence="1">
    <name type="scientific">Oryza barthii</name>
    <dbReference type="NCBI Taxonomy" id="65489"/>
    <lineage>
        <taxon>Eukaryota</taxon>
        <taxon>Viridiplantae</taxon>
        <taxon>Streptophyta</taxon>
        <taxon>Embryophyta</taxon>
        <taxon>Tracheophyta</taxon>
        <taxon>Spermatophyta</taxon>
        <taxon>Magnoliopsida</taxon>
        <taxon>Liliopsida</taxon>
        <taxon>Poales</taxon>
        <taxon>Poaceae</taxon>
        <taxon>BOP clade</taxon>
        <taxon>Oryzoideae</taxon>
        <taxon>Oryzeae</taxon>
        <taxon>Oryzinae</taxon>
        <taxon>Oryza</taxon>
    </lineage>
</organism>
<dbReference type="AlphaFoldDB" id="A0A0D3H6Z5"/>
<name>A0A0D3H6Z5_9ORYZ</name>